<comment type="caution">
    <text evidence="2">The sequence shown here is derived from an EMBL/GenBank/DDBJ whole genome shotgun (WGS) entry which is preliminary data.</text>
</comment>
<evidence type="ECO:0000313" key="2">
    <source>
        <dbReference type="EMBL" id="MEE1673782.1"/>
    </source>
</evidence>
<gene>
    <name evidence="2" type="ORF">SNR37_003209</name>
</gene>
<organism evidence="2 3">
    <name type="scientific">Agarivorans aestuarii</name>
    <dbReference type="NCBI Taxonomy" id="1563703"/>
    <lineage>
        <taxon>Bacteria</taxon>
        <taxon>Pseudomonadati</taxon>
        <taxon>Pseudomonadota</taxon>
        <taxon>Gammaproteobacteria</taxon>
        <taxon>Alteromonadales</taxon>
        <taxon>Alteromonadaceae</taxon>
        <taxon>Agarivorans</taxon>
    </lineage>
</organism>
<feature type="domain" description="DUF1330" evidence="1">
    <location>
        <begin position="3"/>
        <end position="89"/>
    </location>
</feature>
<dbReference type="Gene3D" id="3.30.70.100">
    <property type="match status" value="1"/>
</dbReference>
<dbReference type="RefSeq" id="WP_329775030.1">
    <property type="nucleotide sequence ID" value="NZ_JAYDYW010000006.1"/>
</dbReference>
<reference evidence="3" key="1">
    <citation type="submission" date="2023-07" db="EMBL/GenBank/DDBJ databases">
        <title>Draft genome sequence of Agarivorans aestuarii strain ZMCS4, a CAZymes producing bacteria isolated from the marine brown algae Clodostephus spongiosus.</title>
        <authorList>
            <person name="Lorente B."/>
            <person name="Cabral C."/>
            <person name="Frias J."/>
            <person name="Faria J."/>
            <person name="Toubarro D."/>
        </authorList>
    </citation>
    <scope>NUCLEOTIDE SEQUENCE [LARGE SCALE GENOMIC DNA]</scope>
    <source>
        <strain evidence="3">ZMCS4</strain>
    </source>
</reference>
<protein>
    <submittedName>
        <fullName evidence="2">DUF1330 domain-containing protein</fullName>
    </submittedName>
</protein>
<keyword evidence="3" id="KW-1185">Reference proteome</keyword>
<dbReference type="EMBL" id="JAYDYW010000006">
    <property type="protein sequence ID" value="MEE1673782.1"/>
    <property type="molecule type" value="Genomic_DNA"/>
</dbReference>
<proteinExistence type="predicted"/>
<dbReference type="Proteomes" id="UP001310248">
    <property type="component" value="Unassembled WGS sequence"/>
</dbReference>
<dbReference type="Pfam" id="PF07045">
    <property type="entry name" value="DUF1330"/>
    <property type="match status" value="1"/>
</dbReference>
<evidence type="ECO:0000313" key="3">
    <source>
        <dbReference type="Proteomes" id="UP001310248"/>
    </source>
</evidence>
<sequence>MAAFLLGQVKIKNQELWQQYVKGVGESLAPYKAKVLLRGHWYKQLAGSSQFEQSVVIEFSSTEQLEHWYHSPTYQALIPLRDKAAEVHISSYSH</sequence>
<dbReference type="SUPFAM" id="SSF54909">
    <property type="entry name" value="Dimeric alpha+beta barrel"/>
    <property type="match status" value="1"/>
</dbReference>
<dbReference type="InterPro" id="IPR011008">
    <property type="entry name" value="Dimeric_a/b-barrel"/>
</dbReference>
<dbReference type="PANTHER" id="PTHR41521:SF4">
    <property type="entry name" value="BLR0684 PROTEIN"/>
    <property type="match status" value="1"/>
</dbReference>
<dbReference type="InterPro" id="IPR010753">
    <property type="entry name" value="DUF1330"/>
</dbReference>
<evidence type="ECO:0000259" key="1">
    <source>
        <dbReference type="Pfam" id="PF07045"/>
    </source>
</evidence>
<name>A0ABU7G318_9ALTE</name>
<dbReference type="PANTHER" id="PTHR41521">
    <property type="match status" value="1"/>
</dbReference>
<accession>A0ABU7G318</accession>